<dbReference type="Proteomes" id="UP000828048">
    <property type="component" value="Chromosome 9"/>
</dbReference>
<sequence length="71" mass="7862">MGNIMFKGKGSRKGDFVESWDDSTRYYKMWPSDGDRAGRCVAEPGIDRKASAYIARIKAASSSSGDNEYES</sequence>
<evidence type="ECO:0000313" key="2">
    <source>
        <dbReference type="Proteomes" id="UP000828048"/>
    </source>
</evidence>
<gene>
    <name evidence="1" type="ORF">Vadar_002015</name>
</gene>
<comment type="caution">
    <text evidence="1">The sequence shown here is derived from an EMBL/GenBank/DDBJ whole genome shotgun (WGS) entry which is preliminary data.</text>
</comment>
<keyword evidence="2" id="KW-1185">Reference proteome</keyword>
<name>A0ACB7ZIZ2_9ERIC</name>
<protein>
    <submittedName>
        <fullName evidence="1">Uncharacterized protein</fullName>
    </submittedName>
</protein>
<organism evidence="1 2">
    <name type="scientific">Vaccinium darrowii</name>
    <dbReference type="NCBI Taxonomy" id="229202"/>
    <lineage>
        <taxon>Eukaryota</taxon>
        <taxon>Viridiplantae</taxon>
        <taxon>Streptophyta</taxon>
        <taxon>Embryophyta</taxon>
        <taxon>Tracheophyta</taxon>
        <taxon>Spermatophyta</taxon>
        <taxon>Magnoliopsida</taxon>
        <taxon>eudicotyledons</taxon>
        <taxon>Gunneridae</taxon>
        <taxon>Pentapetalae</taxon>
        <taxon>asterids</taxon>
        <taxon>Ericales</taxon>
        <taxon>Ericaceae</taxon>
        <taxon>Vaccinioideae</taxon>
        <taxon>Vaccinieae</taxon>
        <taxon>Vaccinium</taxon>
    </lineage>
</organism>
<accession>A0ACB7ZIZ2</accession>
<proteinExistence type="predicted"/>
<dbReference type="EMBL" id="CM037159">
    <property type="protein sequence ID" value="KAH7865085.1"/>
    <property type="molecule type" value="Genomic_DNA"/>
</dbReference>
<reference evidence="1 2" key="1">
    <citation type="journal article" date="2021" name="Hortic Res">
        <title>High-quality reference genome and annotation aids understanding of berry development for evergreen blueberry (Vaccinium darrowii).</title>
        <authorList>
            <person name="Yu J."/>
            <person name="Hulse-Kemp A.M."/>
            <person name="Babiker E."/>
            <person name="Staton M."/>
        </authorList>
    </citation>
    <scope>NUCLEOTIDE SEQUENCE [LARGE SCALE GENOMIC DNA]</scope>
    <source>
        <strain evidence="2">cv. NJ 8807/NJ 8810</strain>
        <tissue evidence="1">Young leaf</tissue>
    </source>
</reference>
<evidence type="ECO:0000313" key="1">
    <source>
        <dbReference type="EMBL" id="KAH7865085.1"/>
    </source>
</evidence>